<sequence>MTDNTSSPRPFSSALPAVIFVTSIFFCNFLSRVIFAPLMPVMQVDFDFTHAGAGHLFLALAVGNALGLFVSGLVSRALYHRRTVAFSAMLVGCCALSVPQAGSFWTLLLTVFALGVSVGLYLPSGIATVTSLVRKEDWGKTMALHELAPNAAYVTAPLLAEAVLLHFQWRTALYLLGAAQLCLAAWFLKAGKGGEYPGVFPGPDTIRRIVRRPVFWLLVLFMCTAVGASLGPYSMLPLYLSDAHGYTREQANQLLAISRIAGCFAPFGAGWITDRWGPKPAILLAVSCNCLTLTGLGLASGEWLVAMVLLQPVFSVLVFAPAFTVLAFAFEPQDRAVAISLMGPLNALFGLGLFPTLLGHMGDAGHFDLGFLLLAGVLLGALCCLPLLPGRAQGGEV</sequence>
<feature type="transmembrane region" description="Helical" evidence="6">
    <location>
        <begin position="55"/>
        <end position="75"/>
    </location>
</feature>
<evidence type="ECO:0000256" key="2">
    <source>
        <dbReference type="ARBA" id="ARBA00022475"/>
    </source>
</evidence>
<dbReference type="InterPro" id="IPR036259">
    <property type="entry name" value="MFS_trans_sf"/>
</dbReference>
<feature type="transmembrane region" description="Helical" evidence="6">
    <location>
        <begin position="369"/>
        <end position="388"/>
    </location>
</feature>
<keyword evidence="9" id="KW-1185">Reference proteome</keyword>
<accession>A0A6I6JAG3</accession>
<evidence type="ECO:0000313" key="9">
    <source>
        <dbReference type="Proteomes" id="UP000428328"/>
    </source>
</evidence>
<dbReference type="InterPro" id="IPR011701">
    <property type="entry name" value="MFS"/>
</dbReference>
<keyword evidence="3 6" id="KW-0812">Transmembrane</keyword>
<dbReference type="PROSITE" id="PS50850">
    <property type="entry name" value="MFS"/>
    <property type="match status" value="1"/>
</dbReference>
<dbReference type="Pfam" id="PF07690">
    <property type="entry name" value="MFS_1"/>
    <property type="match status" value="1"/>
</dbReference>
<feature type="transmembrane region" description="Helical" evidence="6">
    <location>
        <begin position="104"/>
        <end position="126"/>
    </location>
</feature>
<keyword evidence="5 6" id="KW-0472">Membrane</keyword>
<evidence type="ECO:0000256" key="3">
    <source>
        <dbReference type="ARBA" id="ARBA00022692"/>
    </source>
</evidence>
<dbReference type="SUPFAM" id="SSF103473">
    <property type="entry name" value="MFS general substrate transporter"/>
    <property type="match status" value="1"/>
</dbReference>
<gene>
    <name evidence="8" type="ORF">GM415_02505</name>
</gene>
<feature type="transmembrane region" description="Helical" evidence="6">
    <location>
        <begin position="280"/>
        <end position="299"/>
    </location>
</feature>
<dbReference type="EMBL" id="CP046400">
    <property type="protein sequence ID" value="QGY39051.1"/>
    <property type="molecule type" value="Genomic_DNA"/>
</dbReference>
<dbReference type="Gene3D" id="1.20.1250.20">
    <property type="entry name" value="MFS general substrate transporter like domains"/>
    <property type="match status" value="2"/>
</dbReference>
<protein>
    <submittedName>
        <fullName evidence="8">MFS transporter</fullName>
    </submittedName>
</protein>
<feature type="transmembrane region" description="Helical" evidence="6">
    <location>
        <begin position="305"/>
        <end position="330"/>
    </location>
</feature>
<name>A0A6I6JAG3_9BACT</name>
<dbReference type="AlphaFoldDB" id="A0A6I6JAG3"/>
<feature type="transmembrane region" description="Helical" evidence="6">
    <location>
        <begin position="12"/>
        <end position="35"/>
    </location>
</feature>
<evidence type="ECO:0000256" key="4">
    <source>
        <dbReference type="ARBA" id="ARBA00022989"/>
    </source>
</evidence>
<feature type="transmembrane region" description="Helical" evidence="6">
    <location>
        <begin position="254"/>
        <end position="273"/>
    </location>
</feature>
<dbReference type="GO" id="GO:0005886">
    <property type="term" value="C:plasma membrane"/>
    <property type="evidence" value="ECO:0007669"/>
    <property type="project" value="UniProtKB-SubCell"/>
</dbReference>
<feature type="transmembrane region" description="Helical" evidence="6">
    <location>
        <begin position="214"/>
        <end position="234"/>
    </location>
</feature>
<evidence type="ECO:0000259" key="7">
    <source>
        <dbReference type="PROSITE" id="PS50850"/>
    </source>
</evidence>
<reference evidence="8 9" key="1">
    <citation type="submission" date="2019-11" db="EMBL/GenBank/DDBJ databases">
        <authorList>
            <person name="Zheng R.K."/>
            <person name="Sun C.M."/>
        </authorList>
    </citation>
    <scope>NUCLEOTIDE SEQUENCE [LARGE SCALE GENOMIC DNA]</scope>
    <source>
        <strain evidence="8 9">SRB007</strain>
    </source>
</reference>
<dbReference type="RefSeq" id="WP_158946263.1">
    <property type="nucleotide sequence ID" value="NZ_CP046400.1"/>
</dbReference>
<feature type="transmembrane region" description="Helical" evidence="6">
    <location>
        <begin position="337"/>
        <end position="357"/>
    </location>
</feature>
<dbReference type="PANTHER" id="PTHR43124">
    <property type="entry name" value="PURINE EFFLUX PUMP PBUE"/>
    <property type="match status" value="1"/>
</dbReference>
<keyword evidence="4 6" id="KW-1133">Transmembrane helix</keyword>
<dbReference type="InterPro" id="IPR020846">
    <property type="entry name" value="MFS_dom"/>
</dbReference>
<dbReference type="GO" id="GO:0022857">
    <property type="term" value="F:transmembrane transporter activity"/>
    <property type="evidence" value="ECO:0007669"/>
    <property type="project" value="InterPro"/>
</dbReference>
<feature type="domain" description="Major facilitator superfamily (MFS) profile" evidence="7">
    <location>
        <begin position="17"/>
        <end position="392"/>
    </location>
</feature>
<dbReference type="KEGG" id="psel:GM415_02505"/>
<comment type="subcellular location">
    <subcellularLocation>
        <location evidence="1">Cell membrane</location>
        <topology evidence="1">Multi-pass membrane protein</topology>
    </subcellularLocation>
</comment>
<dbReference type="PANTHER" id="PTHR43124:SF3">
    <property type="entry name" value="CHLORAMPHENICOL EFFLUX PUMP RV0191"/>
    <property type="match status" value="1"/>
</dbReference>
<dbReference type="Proteomes" id="UP000428328">
    <property type="component" value="Chromosome"/>
</dbReference>
<proteinExistence type="predicted"/>
<keyword evidence="2" id="KW-1003">Cell membrane</keyword>
<organism evidence="8 9">
    <name type="scientific">Pseudodesulfovibrio cashew</name>
    <dbReference type="NCBI Taxonomy" id="2678688"/>
    <lineage>
        <taxon>Bacteria</taxon>
        <taxon>Pseudomonadati</taxon>
        <taxon>Thermodesulfobacteriota</taxon>
        <taxon>Desulfovibrionia</taxon>
        <taxon>Desulfovibrionales</taxon>
        <taxon>Desulfovibrionaceae</taxon>
    </lineage>
</organism>
<evidence type="ECO:0000256" key="1">
    <source>
        <dbReference type="ARBA" id="ARBA00004651"/>
    </source>
</evidence>
<evidence type="ECO:0000256" key="6">
    <source>
        <dbReference type="SAM" id="Phobius"/>
    </source>
</evidence>
<feature type="transmembrane region" description="Helical" evidence="6">
    <location>
        <begin position="82"/>
        <end position="98"/>
    </location>
</feature>
<evidence type="ECO:0000256" key="5">
    <source>
        <dbReference type="ARBA" id="ARBA00023136"/>
    </source>
</evidence>
<evidence type="ECO:0000313" key="8">
    <source>
        <dbReference type="EMBL" id="QGY39051.1"/>
    </source>
</evidence>
<dbReference type="InterPro" id="IPR050189">
    <property type="entry name" value="MFS_Efflux_Transporters"/>
</dbReference>